<evidence type="ECO:0000259" key="2">
    <source>
        <dbReference type="PROSITE" id="PS00745"/>
    </source>
</evidence>
<feature type="compositionally biased region" description="Basic residues" evidence="1">
    <location>
        <begin position="133"/>
        <end position="144"/>
    </location>
</feature>
<dbReference type="GO" id="GO:0043022">
    <property type="term" value="F:ribosome binding"/>
    <property type="evidence" value="ECO:0007669"/>
    <property type="project" value="TreeGrafter"/>
</dbReference>
<dbReference type="Gene3D" id="3.30.160.20">
    <property type="match status" value="1"/>
</dbReference>
<dbReference type="PANTHER" id="PTHR47814:SF1">
    <property type="entry name" value="PEPTIDYL-TRNA HYDROLASE ARFB"/>
    <property type="match status" value="1"/>
</dbReference>
<gene>
    <name evidence="3" type="ORF">AWJ14_15490</name>
</gene>
<evidence type="ECO:0000256" key="1">
    <source>
        <dbReference type="SAM" id="MobiDB-lite"/>
    </source>
</evidence>
<dbReference type="STRING" id="1480615.AWJ14_15490"/>
<dbReference type="PANTHER" id="PTHR47814">
    <property type="entry name" value="PEPTIDYL-TRNA HYDROLASE ARFB"/>
    <property type="match status" value="1"/>
</dbReference>
<keyword evidence="4" id="KW-1185">Reference proteome</keyword>
<feature type="region of interest" description="Disordered" evidence="1">
    <location>
        <begin position="99"/>
        <end position="144"/>
    </location>
</feature>
<dbReference type="NCBIfam" id="NF006718">
    <property type="entry name" value="PRK09256.1"/>
    <property type="match status" value="1"/>
</dbReference>
<dbReference type="GO" id="GO:0003747">
    <property type="term" value="F:translation release factor activity"/>
    <property type="evidence" value="ECO:0007669"/>
    <property type="project" value="InterPro"/>
</dbReference>
<dbReference type="OrthoDB" id="9815709at2"/>
<dbReference type="GO" id="GO:0072344">
    <property type="term" value="P:rescue of stalled ribosome"/>
    <property type="evidence" value="ECO:0007669"/>
    <property type="project" value="TreeGrafter"/>
</dbReference>
<dbReference type="Pfam" id="PF00472">
    <property type="entry name" value="RF-1"/>
    <property type="match status" value="1"/>
</dbReference>
<feature type="domain" description="Prokaryotic-type class I peptide chain release factors" evidence="2">
    <location>
        <begin position="25"/>
        <end position="41"/>
    </location>
</feature>
<organism evidence="3 4">
    <name type="scientific">Hoeflea olei</name>
    <dbReference type="NCBI Taxonomy" id="1480615"/>
    <lineage>
        <taxon>Bacteria</taxon>
        <taxon>Pseudomonadati</taxon>
        <taxon>Pseudomonadota</taxon>
        <taxon>Alphaproteobacteria</taxon>
        <taxon>Hyphomicrobiales</taxon>
        <taxon>Rhizobiaceae</taxon>
        <taxon>Hoeflea</taxon>
    </lineage>
</organism>
<dbReference type="PROSITE" id="PS00745">
    <property type="entry name" value="RF_PROK_I"/>
    <property type="match status" value="1"/>
</dbReference>
<dbReference type="EMBL" id="LQZT01000017">
    <property type="protein sequence ID" value="OCW57313.1"/>
    <property type="molecule type" value="Genomic_DNA"/>
</dbReference>
<name>A0A1C1YUU0_9HYPH</name>
<dbReference type="InterPro" id="IPR000352">
    <property type="entry name" value="Pep_chain_release_fac_I"/>
</dbReference>
<dbReference type="GO" id="GO:0004045">
    <property type="term" value="F:peptidyl-tRNA hydrolase activity"/>
    <property type="evidence" value="ECO:0007669"/>
    <property type="project" value="TreeGrafter"/>
</dbReference>
<dbReference type="SUPFAM" id="SSF110916">
    <property type="entry name" value="Peptidyl-tRNA hydrolase domain-like"/>
    <property type="match status" value="1"/>
</dbReference>
<proteinExistence type="predicted"/>
<dbReference type="RefSeq" id="WP_066179285.1">
    <property type="nucleotide sequence ID" value="NZ_LQZT01000017.1"/>
</dbReference>
<protein>
    <submittedName>
        <fullName evidence="3">Peptide chain release factor I</fullName>
    </submittedName>
</protein>
<comment type="caution">
    <text evidence="3">The sequence shown here is derived from an EMBL/GenBank/DDBJ whole genome shotgun (WGS) entry which is preliminary data.</text>
</comment>
<evidence type="ECO:0000313" key="3">
    <source>
        <dbReference type="EMBL" id="OCW57313.1"/>
    </source>
</evidence>
<dbReference type="Proteomes" id="UP000094795">
    <property type="component" value="Unassembled WGS sequence"/>
</dbReference>
<accession>A0A1C1YUU0</accession>
<dbReference type="AlphaFoldDB" id="A0A1C1YUU0"/>
<evidence type="ECO:0000313" key="4">
    <source>
        <dbReference type="Proteomes" id="UP000094795"/>
    </source>
</evidence>
<sequence length="144" mass="15948">MSALPLYAARGIVIAGWELDESFIRASGPGGQNVNKVATAVQLRFDIRNSPSLPERVKTNALRLGGSRVSKEGVLILEANRFRTQERNRVDARERLVELIDRASEPPPPPRRKTKPTRGSIERRLAAKSGRAIIKKARGKVTDE</sequence>
<reference evidence="3 4" key="1">
    <citation type="submission" date="2015-12" db="EMBL/GenBank/DDBJ databases">
        <authorList>
            <person name="Shamseldin A."/>
            <person name="Moawad H."/>
            <person name="Abd El-Rahim W.M."/>
            <person name="Sadowsky M.J."/>
        </authorList>
    </citation>
    <scope>NUCLEOTIDE SEQUENCE [LARGE SCALE GENOMIC DNA]</scope>
    <source>
        <strain evidence="3 4">JC234</strain>
    </source>
</reference>